<sequence>MSGTYVTDVPLKGSAEKHYKRWRSENHLVPEAIGHLIQGVTVHDGDWDSHGTIKIWNYTRDGKEEVLKERIEMDDENMAVTINGLDGHVMEVLKVYVTTLHFIPESKDGCVCKITMVWEKRTEDSPEPIEFMKSSEIIQKYYKKAGAVVHSTYVTEVPLKGSAKNHYKRWKSENQLFPDAIGHHIQGVTVHEGDWDSHGAIKSWNYTCDGKQEVFKEKRELDDQKMAVTFRGLDGHVMEQLKVYDVIFQFVPKSQEGCVCKVTMFWEKRYEDSPEPINLFNGWTCKQHHEGGIIIVPLKGSAEKHYKKWRNENHVFQDAVGHHIQGCTMHDGDWDSHGSIRSWNITCDGKPEVFKEKREIDDEKMALTLKGLEGQAMEKYKKKRNTWVFPSNKTLDTFQKKTINQEMAMSGKYVAEVPLKGSAEKHYRRWRSQNNLFPDAIGHHVQGVTVHDGDWDSHGSIKSWNYTLDGKPEVIKEKREIDDEKMALTFRGLEGHVMEKYKKYEVILQFIPKSNEGCVCKVTLIWENRNEDSPEPINYMKFVKSLVADMDDHILKGQNKA</sequence>
<dbReference type="PANTHER" id="PTHR31338:SF22">
    <property type="entry name" value="MAJOR LATEX HOMOLOGUE TYPE2-RELATED"/>
    <property type="match status" value="1"/>
</dbReference>
<feature type="domain" description="Bet v I/Major latex protein" evidence="2">
    <location>
        <begin position="288"/>
        <end position="406"/>
    </location>
</feature>
<dbReference type="SUPFAM" id="SSF55961">
    <property type="entry name" value="Bet v1-like"/>
    <property type="match status" value="4"/>
</dbReference>
<proteinExistence type="inferred from homology"/>
<dbReference type="PANTHER" id="PTHR31338">
    <property type="entry name" value="POLYKETIDE CYCLASE/DEHYDRASE AND LIPID TRANSPORT SUPERFAMILY PROTEIN"/>
    <property type="match status" value="1"/>
</dbReference>
<dbReference type="EMBL" id="AC006917">
    <property type="protein sequence ID" value="AAF79230.1"/>
    <property type="molecule type" value="Genomic_DNA"/>
</dbReference>
<evidence type="ECO:0000256" key="1">
    <source>
        <dbReference type="ARBA" id="ARBA00038242"/>
    </source>
</evidence>
<dbReference type="Gene3D" id="3.30.530.20">
    <property type="match status" value="4"/>
</dbReference>
<dbReference type="SMART" id="SM01037">
    <property type="entry name" value="Bet_v_1"/>
    <property type="match status" value="4"/>
</dbReference>
<dbReference type="InterPro" id="IPR000916">
    <property type="entry name" value="Bet_v_I/MLP"/>
</dbReference>
<comment type="similarity">
    <text evidence="1">Belongs to the MLP family.</text>
</comment>
<dbReference type="ExpressionAtlas" id="Q9LQT7">
    <property type="expression patterns" value="baseline and differential"/>
</dbReference>
<feature type="domain" description="Bet v I/Major latex protein" evidence="2">
    <location>
        <begin position="1"/>
        <end position="152"/>
    </location>
</feature>
<evidence type="ECO:0000259" key="2">
    <source>
        <dbReference type="SMART" id="SM01037"/>
    </source>
</evidence>
<protein>
    <submittedName>
        <fullName evidence="3">F10B6.35</fullName>
    </submittedName>
</protein>
<evidence type="ECO:0000313" key="3">
    <source>
        <dbReference type="EMBL" id="AAF79230.1"/>
    </source>
</evidence>
<reference evidence="3" key="1">
    <citation type="submission" date="1999-05" db="EMBL/GenBank/DDBJ databases">
        <title>Genomic sequence for Arabidopsis thaliana BAC F10B6 from chromosome I.</title>
        <authorList>
            <person name="Chao Q."/>
            <person name="Shinn P."/>
            <person name="Dunn P."/>
            <person name="Buehler E."/>
            <person name="Kahn S."/>
            <person name="Kim C."/>
            <person name="Walker M."/>
            <person name="Williams S."/>
            <person name="Altafi H."/>
            <person name="Araujo R."/>
            <person name="Conn L."/>
            <person name="Conway A.B."/>
            <person name="Gonzalez A."/>
            <person name="Hansen N.F."/>
            <person name="Huizar L."/>
            <person name="Kremenetskaia I."/>
            <person name="Lenz C."/>
            <person name="Li J."/>
            <person name="Liu S."/>
            <person name="Luros S."/>
            <person name="Rowley D."/>
            <person name="Schwartz J."/>
            <person name="Toriumi M."/>
            <person name="Vysotskaia V."/>
            <person name="Yu G."/>
            <person name="Davis R.W."/>
            <person name="Federspiel N.A."/>
            <person name="Theologis A."/>
            <person name="Ecker J.R."/>
        </authorList>
    </citation>
    <scope>NUCLEOTIDE SEQUENCE</scope>
</reference>
<dbReference type="TAIR" id="AT1G14930"/>
<dbReference type="CDD" id="cd07816">
    <property type="entry name" value="Bet_v1-like"/>
    <property type="match status" value="3"/>
</dbReference>
<reference key="2">
    <citation type="journal article" date="2000" name="Nature">
        <title>Sequence and analysis of chromosome 1 of the plant Arabidopsis thaliana.</title>
        <authorList>
            <person name="Theologis A."/>
            <person name="Ecker J.R."/>
            <person name="Palm C.J."/>
            <person name="Federspiel N.A."/>
            <person name="Kaul S."/>
            <person name="White O."/>
            <person name="Alonso J."/>
            <person name="Altafi H."/>
            <person name="Araujo R."/>
            <person name="Bowman C.L."/>
            <person name="Brooks S.Y."/>
            <person name="Buehler E."/>
            <person name="Chan A."/>
            <person name="Chao Q."/>
            <person name="Chen H."/>
            <person name="Cheuk R.F."/>
            <person name="Chin C.W."/>
            <person name="Chung M.K."/>
            <person name="Conn L."/>
            <person name="Conway A.B."/>
            <person name="Conway A.R."/>
            <person name="Creasy T.H."/>
            <person name="Dewar K."/>
            <person name="Dunn P."/>
            <person name="Etgu P."/>
            <person name="Feldblyum T.V."/>
            <person name="Feng J."/>
            <person name="Fong B."/>
            <person name="Fujii C.Y."/>
            <person name="Gill J.E."/>
            <person name="Goldsmith A.D."/>
            <person name="Haas B."/>
            <person name="Hansen N.F."/>
            <person name="Hughes B."/>
            <person name="Huizar L."/>
            <person name="Hunter J.L."/>
            <person name="Jenkins J."/>
            <person name="Johnson-Hopson C."/>
            <person name="Khan S."/>
            <person name="Khaykin E."/>
            <person name="Kim C.J."/>
            <person name="Koo H.L."/>
            <person name="Kremenetskaia I."/>
            <person name="Kurtz D.B."/>
            <person name="Kwan A."/>
            <person name="Lam B."/>
            <person name="Langin-Hooper S."/>
            <person name="Lee A."/>
            <person name="Lee J.M."/>
            <person name="Lenz C.A."/>
            <person name="Li J.H."/>
            <person name="Li Y."/>
            <person name="Lin X."/>
            <person name="Liu S.X."/>
            <person name="Liu Z.A."/>
            <person name="Luros J.S."/>
            <person name="Maiti R."/>
            <person name="Marziali A."/>
            <person name="Militscher J."/>
            <person name="Miranda M."/>
            <person name="Nguyen M."/>
            <person name="Nierman W.C."/>
            <person name="Osborne B.I."/>
            <person name="Pai G."/>
            <person name="Peterson J."/>
            <person name="Pham P.K."/>
            <person name="Rizzo M."/>
            <person name="Rooney T."/>
            <person name="Rowley D."/>
            <person name="Sakano H."/>
            <person name="Salzberg S.L."/>
            <person name="Schwartz J.R."/>
            <person name="Shinn P."/>
            <person name="Southwick A.M."/>
            <person name="Sun H."/>
            <person name="Tallon L.J."/>
            <person name="Tambunga G."/>
            <person name="Toriumi M.J."/>
            <person name="Town C.D."/>
            <person name="Utterback T."/>
            <person name="Van Aken S."/>
            <person name="Vaysberg M."/>
            <person name="Vysotskaia V.S."/>
            <person name="Walker M."/>
            <person name="Wu D."/>
            <person name="Yu G."/>
            <person name="Fraser C.M."/>
            <person name="Venter J.C."/>
            <person name="Davis R.W."/>
        </authorList>
    </citation>
    <scope>NUCLEOTIDE SEQUENCE [LARGE SCALE GENOMIC DNA]</scope>
    <source>
        <strain>cv. Columbia</strain>
    </source>
</reference>
<accession>Q9LQT7</accession>
<reference evidence="3" key="3">
    <citation type="submission" date="2000-06" db="EMBL/GenBank/DDBJ databases">
        <authorList>
            <person name="Cheuk R."/>
            <person name="Shinn P."/>
            <person name="Brooks S."/>
            <person name="Buehler E."/>
            <person name="Chao Q."/>
            <person name="Johnson-Hopson C."/>
            <person name="Khan S."/>
            <person name="Kim C."/>
            <person name="Altafi H."/>
            <person name="Bei B."/>
            <person name="Chin C."/>
            <person name="Chiou J."/>
            <person name="Choi E."/>
            <person name="Conn L."/>
            <person name="Conway A."/>
            <person name="Gonzalez A."/>
            <person name="Hansen N."/>
            <person name="Howing B."/>
            <person name="Koo T."/>
            <person name="Lam B."/>
            <person name="Lee J."/>
            <person name="Lenz C."/>
            <person name="Li J."/>
            <person name="Liu A."/>
            <person name="Liu J."/>
            <person name="Liu S."/>
            <person name="Mukharsky N."/>
            <person name="Nguyen M."/>
            <person name="Palm C."/>
            <person name="Pham P."/>
            <person name="Sakano H."/>
            <person name="Schwartz J."/>
            <person name="Southwick A."/>
            <person name="Thaveri A."/>
            <person name="Toriumi M."/>
            <person name="Vaysberg M."/>
            <person name="Yu G."/>
            <person name="Davis R."/>
            <person name="Federspiel N."/>
            <person name="Theologis A."/>
            <person name="Ecker J."/>
        </authorList>
    </citation>
    <scope>NUCLEOTIDE SEQUENCE</scope>
</reference>
<dbReference type="InterPro" id="IPR052006">
    <property type="entry name" value="MLP-like"/>
</dbReference>
<dbReference type="Pfam" id="PF00407">
    <property type="entry name" value="Bet_v_1"/>
    <property type="match status" value="4"/>
</dbReference>
<name>Q9LQT7_ARATH</name>
<feature type="domain" description="Bet v I/Major latex protein" evidence="2">
    <location>
        <begin position="153"/>
        <end position="287"/>
    </location>
</feature>
<dbReference type="GO" id="GO:0003729">
    <property type="term" value="F:mRNA binding"/>
    <property type="evidence" value="ECO:0000314"/>
    <property type="project" value="TAIR"/>
</dbReference>
<organism evidence="3">
    <name type="scientific">Arabidopsis thaliana</name>
    <name type="common">Mouse-ear cress</name>
    <dbReference type="NCBI Taxonomy" id="3702"/>
    <lineage>
        <taxon>Eukaryota</taxon>
        <taxon>Viridiplantae</taxon>
        <taxon>Streptophyta</taxon>
        <taxon>Embryophyta</taxon>
        <taxon>Tracheophyta</taxon>
        <taxon>Spermatophyta</taxon>
        <taxon>Magnoliopsida</taxon>
        <taxon>eudicotyledons</taxon>
        <taxon>Gunneridae</taxon>
        <taxon>Pentapetalae</taxon>
        <taxon>rosids</taxon>
        <taxon>malvids</taxon>
        <taxon>Brassicales</taxon>
        <taxon>Brassicaceae</taxon>
        <taxon>Camelineae</taxon>
        <taxon>Arabidopsis</taxon>
    </lineage>
</organism>
<feature type="domain" description="Bet v I/Major latex protein" evidence="2">
    <location>
        <begin position="408"/>
        <end position="557"/>
    </location>
</feature>
<dbReference type="GO" id="GO:0006952">
    <property type="term" value="P:defense response"/>
    <property type="evidence" value="ECO:0007669"/>
    <property type="project" value="InterPro"/>
</dbReference>
<dbReference type="AlphaFoldDB" id="Q9LQT7"/>
<dbReference type="InterPro" id="IPR023393">
    <property type="entry name" value="START-like_dom_sf"/>
</dbReference>